<dbReference type="InterPro" id="IPR032199">
    <property type="entry name" value="RMI1_C"/>
</dbReference>
<dbReference type="GO" id="GO:0000166">
    <property type="term" value="F:nucleotide binding"/>
    <property type="evidence" value="ECO:0007669"/>
    <property type="project" value="InterPro"/>
</dbReference>
<evidence type="ECO:0000313" key="4">
    <source>
        <dbReference type="EMBL" id="VAH31859.1"/>
    </source>
</evidence>
<feature type="domain" description="RecQ-mediated genome instability protein 1 C-terminal OB-fold" evidence="3">
    <location>
        <begin position="256"/>
        <end position="364"/>
    </location>
</feature>
<keyword evidence="5" id="KW-1185">Reference proteome</keyword>
<name>A0A9R1NVE7_TRITD</name>
<dbReference type="EMBL" id="LT934113">
    <property type="protein sequence ID" value="VAH31859.1"/>
    <property type="molecule type" value="Genomic_DNA"/>
</dbReference>
<organism evidence="4 5">
    <name type="scientific">Triticum turgidum subsp. durum</name>
    <name type="common">Durum wheat</name>
    <name type="synonym">Triticum durum</name>
    <dbReference type="NCBI Taxonomy" id="4567"/>
    <lineage>
        <taxon>Eukaryota</taxon>
        <taxon>Viridiplantae</taxon>
        <taxon>Streptophyta</taxon>
        <taxon>Embryophyta</taxon>
        <taxon>Tracheophyta</taxon>
        <taxon>Spermatophyta</taxon>
        <taxon>Magnoliopsida</taxon>
        <taxon>Liliopsida</taxon>
        <taxon>Poales</taxon>
        <taxon>Poaceae</taxon>
        <taxon>BOP clade</taxon>
        <taxon>Pooideae</taxon>
        <taxon>Triticodae</taxon>
        <taxon>Triticeae</taxon>
        <taxon>Triticinae</taxon>
        <taxon>Triticum</taxon>
    </lineage>
</organism>
<keyword evidence="2" id="KW-0812">Transmembrane</keyword>
<feature type="transmembrane region" description="Helical" evidence="2">
    <location>
        <begin position="370"/>
        <end position="389"/>
    </location>
</feature>
<dbReference type="GO" id="GO:0000712">
    <property type="term" value="P:resolution of meiotic recombination intermediates"/>
    <property type="evidence" value="ECO:0007669"/>
    <property type="project" value="TreeGrafter"/>
</dbReference>
<feature type="transmembrane region" description="Helical" evidence="2">
    <location>
        <begin position="12"/>
        <end position="34"/>
    </location>
</feature>
<dbReference type="AlphaFoldDB" id="A0A9R1NVE7"/>
<feature type="region of interest" description="Disordered" evidence="1">
    <location>
        <begin position="127"/>
        <end position="156"/>
    </location>
</feature>
<dbReference type="PANTHER" id="PTHR14790:SF15">
    <property type="entry name" value="RECQ-MEDIATED GENOME INSTABILITY PROTEIN 1"/>
    <property type="match status" value="1"/>
</dbReference>
<sequence length="409" mass="45429">MPCSCSFAIQCVLFVTFLYKLLVVCSYLGIFIVLDSTCMFMCSCCRKQGGLPLSSRATLAAWPRNVSAANGGEQGISIARTVNPSHPTGLGNGSQVGRTTQTMEEERVNHPVVVNGVRAQRQHFQENTMQDRSTSLTGNNAEASAPATYRHEPQQSTSRIARTLVDEYVDHPIVANNVDEQIQRVQEITMQDQATAFTRSRGEPSTSTPCGGYDSQQRAHDIHATGANGAEAARPSTVDDNTGQMEHPVILSGENEKPFIYIFNLMAHWTIEKDTRPYIQGKIKGLITSVKRFQFRNRREYELLVCIDDGSQISEAFVDCAIVRNIIGHSCEEVSTAVSDPTSESYIAMKQILRGFQHYLEKFEVPPPSFPLIILICIFINTFALWSFLTGVTNNISFNRLCICCLTYS</sequence>
<evidence type="ECO:0000259" key="3">
    <source>
        <dbReference type="Pfam" id="PF16099"/>
    </source>
</evidence>
<dbReference type="GO" id="GO:0016604">
    <property type="term" value="C:nuclear body"/>
    <property type="evidence" value="ECO:0007669"/>
    <property type="project" value="TreeGrafter"/>
</dbReference>
<feature type="compositionally biased region" description="Polar residues" evidence="1">
    <location>
        <begin position="127"/>
        <end position="142"/>
    </location>
</feature>
<gene>
    <name evidence="4" type="ORF">TRITD_2Av1G170670</name>
</gene>
<dbReference type="GO" id="GO:0031422">
    <property type="term" value="C:RecQ family helicase-topoisomerase III complex"/>
    <property type="evidence" value="ECO:0007669"/>
    <property type="project" value="TreeGrafter"/>
</dbReference>
<evidence type="ECO:0000256" key="1">
    <source>
        <dbReference type="SAM" id="MobiDB-lite"/>
    </source>
</evidence>
<accession>A0A9R1NVE7</accession>
<keyword evidence="2" id="KW-0472">Membrane</keyword>
<reference evidence="4 5" key="1">
    <citation type="submission" date="2017-09" db="EMBL/GenBank/DDBJ databases">
        <authorList>
            <consortium name="International Durum Wheat Genome Sequencing Consortium (IDWGSC)"/>
            <person name="Milanesi L."/>
        </authorList>
    </citation>
    <scope>NUCLEOTIDE SEQUENCE [LARGE SCALE GENOMIC DNA]</scope>
    <source>
        <strain evidence="5">cv. Svevo</strain>
    </source>
</reference>
<feature type="compositionally biased region" description="Polar residues" evidence="1">
    <location>
        <begin position="196"/>
        <end position="209"/>
    </location>
</feature>
<protein>
    <recommendedName>
        <fullName evidence="3">RecQ-mediated genome instability protein 1 C-terminal OB-fold domain-containing protein</fullName>
    </recommendedName>
</protein>
<dbReference type="Gramene" id="TRITD2Av1G170670.2">
    <property type="protein sequence ID" value="TRITD2Av1G170670.2"/>
    <property type="gene ID" value="TRITD2Av1G170670"/>
</dbReference>
<evidence type="ECO:0000256" key="2">
    <source>
        <dbReference type="SAM" id="Phobius"/>
    </source>
</evidence>
<dbReference type="GO" id="GO:0000724">
    <property type="term" value="P:double-strand break repair via homologous recombination"/>
    <property type="evidence" value="ECO:0007669"/>
    <property type="project" value="TreeGrafter"/>
</dbReference>
<feature type="region of interest" description="Disordered" evidence="1">
    <location>
        <begin position="196"/>
        <end position="216"/>
    </location>
</feature>
<dbReference type="Proteomes" id="UP000324705">
    <property type="component" value="Chromosome 2A"/>
</dbReference>
<dbReference type="PANTHER" id="PTHR14790">
    <property type="entry name" value="RECQ-MEDIATED GENOME INSTABILITY PROTEIN 1 RMI1"/>
    <property type="match status" value="1"/>
</dbReference>
<keyword evidence="2" id="KW-1133">Transmembrane helix</keyword>
<proteinExistence type="predicted"/>
<evidence type="ECO:0000313" key="5">
    <source>
        <dbReference type="Proteomes" id="UP000324705"/>
    </source>
</evidence>
<dbReference type="Pfam" id="PF16099">
    <property type="entry name" value="RMI1_C"/>
    <property type="match status" value="1"/>
</dbReference>